<dbReference type="InterPro" id="IPR013563">
    <property type="entry name" value="Oligopep_ABC_C"/>
</dbReference>
<feature type="domain" description="ABC transporter" evidence="5">
    <location>
        <begin position="4"/>
        <end position="255"/>
    </location>
</feature>
<dbReference type="NCBIfam" id="NF007739">
    <property type="entry name" value="PRK10419.1"/>
    <property type="match status" value="2"/>
</dbReference>
<evidence type="ECO:0000256" key="2">
    <source>
        <dbReference type="ARBA" id="ARBA00022448"/>
    </source>
</evidence>
<dbReference type="PROSITE" id="PS50893">
    <property type="entry name" value="ABC_TRANSPORTER_2"/>
    <property type="match status" value="2"/>
</dbReference>
<dbReference type="InterPro" id="IPR050319">
    <property type="entry name" value="ABC_transp_ATP-bind"/>
</dbReference>
<dbReference type="GO" id="GO:0055085">
    <property type="term" value="P:transmembrane transport"/>
    <property type="evidence" value="ECO:0007669"/>
    <property type="project" value="UniProtKB-ARBA"/>
</dbReference>
<dbReference type="GO" id="GO:0005524">
    <property type="term" value="F:ATP binding"/>
    <property type="evidence" value="ECO:0007669"/>
    <property type="project" value="UniProtKB-KW"/>
</dbReference>
<gene>
    <name evidence="6" type="ORF">CSA56_03610</name>
</gene>
<dbReference type="GO" id="GO:0015833">
    <property type="term" value="P:peptide transport"/>
    <property type="evidence" value="ECO:0007669"/>
    <property type="project" value="InterPro"/>
</dbReference>
<name>A0A2G6KIS5_9BACT</name>
<dbReference type="InterPro" id="IPR027417">
    <property type="entry name" value="P-loop_NTPase"/>
</dbReference>
<evidence type="ECO:0000256" key="3">
    <source>
        <dbReference type="ARBA" id="ARBA00022741"/>
    </source>
</evidence>
<dbReference type="CDD" id="cd03257">
    <property type="entry name" value="ABC_NikE_OppD_transporters"/>
    <property type="match status" value="2"/>
</dbReference>
<dbReference type="InterPro" id="IPR003439">
    <property type="entry name" value="ABC_transporter-like_ATP-bd"/>
</dbReference>
<protein>
    <submittedName>
        <fullName evidence="6">Microcin ABC transporter ATP-binding protein</fullName>
    </submittedName>
</protein>
<evidence type="ECO:0000313" key="7">
    <source>
        <dbReference type="Proteomes" id="UP000230821"/>
    </source>
</evidence>
<dbReference type="PANTHER" id="PTHR43776">
    <property type="entry name" value="TRANSPORT ATP-BINDING PROTEIN"/>
    <property type="match status" value="1"/>
</dbReference>
<dbReference type="Proteomes" id="UP000230821">
    <property type="component" value="Unassembled WGS sequence"/>
</dbReference>
<dbReference type="Gene3D" id="3.40.50.300">
    <property type="entry name" value="P-loop containing nucleotide triphosphate hydrolases"/>
    <property type="match status" value="2"/>
</dbReference>
<organism evidence="6 7">
    <name type="scientific">candidate division KSB3 bacterium</name>
    <dbReference type="NCBI Taxonomy" id="2044937"/>
    <lineage>
        <taxon>Bacteria</taxon>
        <taxon>candidate division KSB3</taxon>
    </lineage>
</organism>
<evidence type="ECO:0000259" key="5">
    <source>
        <dbReference type="PROSITE" id="PS50893"/>
    </source>
</evidence>
<comment type="caution">
    <text evidence="6">The sequence shown here is derived from an EMBL/GenBank/DDBJ whole genome shotgun (WGS) entry which is preliminary data.</text>
</comment>
<dbReference type="SMART" id="SM00382">
    <property type="entry name" value="AAA"/>
    <property type="match status" value="2"/>
</dbReference>
<comment type="similarity">
    <text evidence="1">Belongs to the ABC transporter superfamily.</text>
</comment>
<dbReference type="PANTHER" id="PTHR43776:SF7">
    <property type="entry name" value="D,D-DIPEPTIDE TRANSPORT ATP-BINDING PROTEIN DDPF-RELATED"/>
    <property type="match status" value="1"/>
</dbReference>
<dbReference type="NCBIfam" id="NF008453">
    <property type="entry name" value="PRK11308.1"/>
    <property type="match status" value="2"/>
</dbReference>
<evidence type="ECO:0000256" key="4">
    <source>
        <dbReference type="ARBA" id="ARBA00022840"/>
    </source>
</evidence>
<dbReference type="SUPFAM" id="SSF52540">
    <property type="entry name" value="P-loop containing nucleoside triphosphate hydrolases"/>
    <property type="match status" value="2"/>
</dbReference>
<keyword evidence="4 6" id="KW-0067">ATP-binding</keyword>
<dbReference type="FunFam" id="3.40.50.300:FF:000016">
    <property type="entry name" value="Oligopeptide ABC transporter ATP-binding component"/>
    <property type="match status" value="2"/>
</dbReference>
<evidence type="ECO:0000256" key="1">
    <source>
        <dbReference type="ARBA" id="ARBA00005417"/>
    </source>
</evidence>
<dbReference type="GO" id="GO:0016887">
    <property type="term" value="F:ATP hydrolysis activity"/>
    <property type="evidence" value="ECO:0007669"/>
    <property type="project" value="InterPro"/>
</dbReference>
<keyword evidence="3" id="KW-0547">Nucleotide-binding</keyword>
<evidence type="ECO:0000313" key="6">
    <source>
        <dbReference type="EMBL" id="PIE35578.1"/>
    </source>
</evidence>
<dbReference type="PROSITE" id="PS00211">
    <property type="entry name" value="ABC_TRANSPORTER_1"/>
    <property type="match status" value="2"/>
</dbReference>
<keyword evidence="2" id="KW-0813">Transport</keyword>
<dbReference type="InterPro" id="IPR017871">
    <property type="entry name" value="ABC_transporter-like_CS"/>
</dbReference>
<feature type="domain" description="ABC transporter" evidence="5">
    <location>
        <begin position="274"/>
        <end position="523"/>
    </location>
</feature>
<dbReference type="Pfam" id="PF00005">
    <property type="entry name" value="ABC_tran"/>
    <property type="match status" value="2"/>
</dbReference>
<reference evidence="6 7" key="1">
    <citation type="submission" date="2017-10" db="EMBL/GenBank/DDBJ databases">
        <title>Novel microbial diversity and functional potential in the marine mammal oral microbiome.</title>
        <authorList>
            <person name="Dudek N.K."/>
            <person name="Sun C.L."/>
            <person name="Burstein D."/>
            <person name="Kantor R.S."/>
            <person name="Aliaga Goltsman D.S."/>
            <person name="Bik E.M."/>
            <person name="Thomas B.C."/>
            <person name="Banfield J.F."/>
            <person name="Relman D.A."/>
        </authorList>
    </citation>
    <scope>NUCLEOTIDE SEQUENCE [LARGE SCALE GENOMIC DNA]</scope>
    <source>
        <strain evidence="6">DOLJORAL78_47_16</strain>
    </source>
</reference>
<dbReference type="InterPro" id="IPR003593">
    <property type="entry name" value="AAA+_ATPase"/>
</dbReference>
<sequence>MPLVDVKNLYIGFRKGEQLQEVVHGVDFCINKHETLALVGESGAGKSLSAQSILRLVPETRITYPHGEILFEGRDVLQFCEDELRALRGNEVGMIFQEPMSSLNPLHTIEKQLNETLMLHKGLSFSQASSKALEWLNRVGIREVEKRLKAFPHQLSGGERQRVMIAMALLNEPKLLIADEPTTALDVTIQAQILDLIKDLQQEFGMAILFITHDLGIVRQIADRVVVMQDGNVVETEKTDRLFRQPQHPYTQKLLNSEPQGEPPEVNLEAEPMIRLHDVKVWFPIQKGVLRRTHGYVKAVNGLTLSIRKGQTLGVIGESGSGKTTLGKAILRLESSKGDIFFEQNPLQQLKEQSLRPLRRQMQIIFQDPFGSLNPRMSVEQIIDEGLKFHKIGDAQSQAQLIIDTLQEVGLDPERRYQFPHEFSGGERQRIAIARALVLRPKFIVLDEPTSSLDRSIQFQVIQLLQHIQKKYDLTYMFISHDLKLVKTFCHELIIMKNGQAVEAGPTREILDNPQHAYTQKLLATAFAN</sequence>
<proteinExistence type="inferred from homology"/>
<accession>A0A2G6KIS5</accession>
<dbReference type="AlphaFoldDB" id="A0A2G6KIS5"/>
<dbReference type="Pfam" id="PF08352">
    <property type="entry name" value="oligo_HPY"/>
    <property type="match status" value="2"/>
</dbReference>
<dbReference type="EMBL" id="PDSK01000039">
    <property type="protein sequence ID" value="PIE35578.1"/>
    <property type="molecule type" value="Genomic_DNA"/>
</dbReference>